<evidence type="ECO:0000256" key="5">
    <source>
        <dbReference type="SAM" id="Phobius"/>
    </source>
</evidence>
<evidence type="ECO:0000256" key="4">
    <source>
        <dbReference type="ARBA" id="ARBA00023136"/>
    </source>
</evidence>
<comment type="subcellular location">
    <subcellularLocation>
        <location evidence="1">Membrane</location>
        <topology evidence="1">Multi-pass membrane protein</topology>
    </subcellularLocation>
</comment>
<dbReference type="PANTHER" id="PTHR22911:SF6">
    <property type="entry name" value="SOLUTE CARRIER FAMILY 35 MEMBER G1"/>
    <property type="match status" value="1"/>
</dbReference>
<protein>
    <submittedName>
        <fullName evidence="7">Membrane protein</fullName>
    </submittedName>
</protein>
<keyword evidence="4 5" id="KW-0472">Membrane</keyword>
<feature type="transmembrane region" description="Helical" evidence="5">
    <location>
        <begin position="130"/>
        <end position="149"/>
    </location>
</feature>
<feature type="transmembrane region" description="Helical" evidence="5">
    <location>
        <begin position="12"/>
        <end position="30"/>
    </location>
</feature>
<dbReference type="InterPro" id="IPR037185">
    <property type="entry name" value="EmrE-like"/>
</dbReference>
<dbReference type="RefSeq" id="WP_189008676.1">
    <property type="nucleotide sequence ID" value="NZ_BMOD01000039.1"/>
</dbReference>
<feature type="transmembrane region" description="Helical" evidence="5">
    <location>
        <begin position="246"/>
        <end position="266"/>
    </location>
</feature>
<name>A0ABQ2DGN8_9DEIO</name>
<dbReference type="Gene3D" id="1.10.3730.20">
    <property type="match status" value="1"/>
</dbReference>
<dbReference type="PANTHER" id="PTHR22911">
    <property type="entry name" value="ACYL-MALONYL CONDENSING ENZYME-RELATED"/>
    <property type="match status" value="1"/>
</dbReference>
<feature type="transmembrane region" description="Helical" evidence="5">
    <location>
        <begin position="155"/>
        <end position="176"/>
    </location>
</feature>
<feature type="transmembrane region" description="Helical" evidence="5">
    <location>
        <begin position="272"/>
        <end position="291"/>
    </location>
</feature>
<gene>
    <name evidence="7" type="ORF">GCM10008938_49370</name>
</gene>
<dbReference type="EMBL" id="BMOD01000039">
    <property type="protein sequence ID" value="GGJ57446.1"/>
    <property type="molecule type" value="Genomic_DNA"/>
</dbReference>
<evidence type="ECO:0000256" key="1">
    <source>
        <dbReference type="ARBA" id="ARBA00004141"/>
    </source>
</evidence>
<evidence type="ECO:0000256" key="3">
    <source>
        <dbReference type="ARBA" id="ARBA00022989"/>
    </source>
</evidence>
<evidence type="ECO:0000259" key="6">
    <source>
        <dbReference type="Pfam" id="PF00892"/>
    </source>
</evidence>
<keyword evidence="2 5" id="KW-0812">Transmembrane</keyword>
<sequence>MAESSQSTPPSRLAQGLLLYTLGLLVLATLDTLTKVLTVSHHYPVPVVAWARYTLQLFLLLAVVTPRMGTQVFRPSRPFPVLVRSLSLVFATLFLGLALQRMPLAESIALVFTAPLMVVVLAARFLKEPISLLQVLLALVGFVGVVLIARPTGNLDLLGVLFALLCAVSTAVYQLLSRSLSQEGPVKLLVHSAWVGSLIFGVMALFNWGGSPLTPTTLMLFLGLGLCAGLGHFLFTLGFQFAPASIMAPLSYLQLLFEGIFGFLVFHHLPDALALTGMGVITLSGVGMAVLGQRAGKWRGKSP</sequence>
<feature type="domain" description="EamA" evidence="6">
    <location>
        <begin position="16"/>
        <end position="149"/>
    </location>
</feature>
<feature type="domain" description="EamA" evidence="6">
    <location>
        <begin position="158"/>
        <end position="284"/>
    </location>
</feature>
<evidence type="ECO:0000313" key="8">
    <source>
        <dbReference type="Proteomes" id="UP000632222"/>
    </source>
</evidence>
<accession>A0ABQ2DGN8</accession>
<dbReference type="Proteomes" id="UP000632222">
    <property type="component" value="Unassembled WGS sequence"/>
</dbReference>
<feature type="transmembrane region" description="Helical" evidence="5">
    <location>
        <begin position="50"/>
        <end position="69"/>
    </location>
</feature>
<keyword evidence="3 5" id="KW-1133">Transmembrane helix</keyword>
<organism evidence="7 8">
    <name type="scientific">Deinococcus roseus</name>
    <dbReference type="NCBI Taxonomy" id="392414"/>
    <lineage>
        <taxon>Bacteria</taxon>
        <taxon>Thermotogati</taxon>
        <taxon>Deinococcota</taxon>
        <taxon>Deinococci</taxon>
        <taxon>Deinococcales</taxon>
        <taxon>Deinococcaceae</taxon>
        <taxon>Deinococcus</taxon>
    </lineage>
</organism>
<dbReference type="Pfam" id="PF00892">
    <property type="entry name" value="EamA"/>
    <property type="match status" value="2"/>
</dbReference>
<evidence type="ECO:0000256" key="2">
    <source>
        <dbReference type="ARBA" id="ARBA00022692"/>
    </source>
</evidence>
<feature type="transmembrane region" description="Helical" evidence="5">
    <location>
        <begin position="218"/>
        <end position="239"/>
    </location>
</feature>
<reference evidence="8" key="1">
    <citation type="journal article" date="2019" name="Int. J. Syst. Evol. Microbiol.">
        <title>The Global Catalogue of Microorganisms (GCM) 10K type strain sequencing project: providing services to taxonomists for standard genome sequencing and annotation.</title>
        <authorList>
            <consortium name="The Broad Institute Genomics Platform"/>
            <consortium name="The Broad Institute Genome Sequencing Center for Infectious Disease"/>
            <person name="Wu L."/>
            <person name="Ma J."/>
        </authorList>
    </citation>
    <scope>NUCLEOTIDE SEQUENCE [LARGE SCALE GENOMIC DNA]</scope>
    <source>
        <strain evidence="8">JCM 14370</strain>
    </source>
</reference>
<comment type="caution">
    <text evidence="7">The sequence shown here is derived from an EMBL/GenBank/DDBJ whole genome shotgun (WGS) entry which is preliminary data.</text>
</comment>
<feature type="transmembrane region" description="Helical" evidence="5">
    <location>
        <begin position="188"/>
        <end position="206"/>
    </location>
</feature>
<keyword evidence="8" id="KW-1185">Reference proteome</keyword>
<proteinExistence type="predicted"/>
<evidence type="ECO:0000313" key="7">
    <source>
        <dbReference type="EMBL" id="GGJ57446.1"/>
    </source>
</evidence>
<dbReference type="SUPFAM" id="SSF103481">
    <property type="entry name" value="Multidrug resistance efflux transporter EmrE"/>
    <property type="match status" value="2"/>
</dbReference>
<feature type="transmembrane region" description="Helical" evidence="5">
    <location>
        <begin position="81"/>
        <end position="99"/>
    </location>
</feature>
<feature type="transmembrane region" description="Helical" evidence="5">
    <location>
        <begin position="105"/>
        <end position="123"/>
    </location>
</feature>
<dbReference type="InterPro" id="IPR000620">
    <property type="entry name" value="EamA_dom"/>
</dbReference>